<gene>
    <name evidence="2" type="ORF">ACFFRN_29485</name>
</gene>
<proteinExistence type="predicted"/>
<evidence type="ECO:0000313" key="2">
    <source>
        <dbReference type="EMBL" id="MFB9530746.1"/>
    </source>
</evidence>
<feature type="region of interest" description="Disordered" evidence="1">
    <location>
        <begin position="15"/>
        <end position="34"/>
    </location>
</feature>
<name>A0ABV5Q7L5_9ACTN</name>
<protein>
    <submittedName>
        <fullName evidence="2">Uncharacterized protein</fullName>
    </submittedName>
</protein>
<keyword evidence="3" id="KW-1185">Reference proteome</keyword>
<evidence type="ECO:0000256" key="1">
    <source>
        <dbReference type="SAM" id="MobiDB-lite"/>
    </source>
</evidence>
<evidence type="ECO:0000313" key="3">
    <source>
        <dbReference type="Proteomes" id="UP001589646"/>
    </source>
</evidence>
<organism evidence="2 3">
    <name type="scientific">Nonomuraea roseola</name>
    <dbReference type="NCBI Taxonomy" id="46179"/>
    <lineage>
        <taxon>Bacteria</taxon>
        <taxon>Bacillati</taxon>
        <taxon>Actinomycetota</taxon>
        <taxon>Actinomycetes</taxon>
        <taxon>Streptosporangiales</taxon>
        <taxon>Streptosporangiaceae</taxon>
        <taxon>Nonomuraea</taxon>
    </lineage>
</organism>
<reference evidence="2 3" key="1">
    <citation type="submission" date="2024-09" db="EMBL/GenBank/DDBJ databases">
        <authorList>
            <person name="Sun Q."/>
            <person name="Mori K."/>
        </authorList>
    </citation>
    <scope>NUCLEOTIDE SEQUENCE [LARGE SCALE GENOMIC DNA]</scope>
    <source>
        <strain evidence="2 3">JCM 3323</strain>
    </source>
</reference>
<comment type="caution">
    <text evidence="2">The sequence shown here is derived from an EMBL/GenBank/DDBJ whole genome shotgun (WGS) entry which is preliminary data.</text>
</comment>
<feature type="region of interest" description="Disordered" evidence="1">
    <location>
        <begin position="47"/>
        <end position="87"/>
    </location>
</feature>
<dbReference type="EMBL" id="JBHMCE010000009">
    <property type="protein sequence ID" value="MFB9530746.1"/>
    <property type="molecule type" value="Genomic_DNA"/>
</dbReference>
<dbReference type="Proteomes" id="UP001589646">
    <property type="component" value="Unassembled WGS sequence"/>
</dbReference>
<sequence length="87" mass="9714">MELLPQQFRLALLPARTPHLAPPTPGNSVQSATRFDPERTAVQHEELFADVAPTKQARQRQQHPHLRRSTPAFAEPPASTEKVTRSA</sequence>
<feature type="compositionally biased region" description="Basic residues" evidence="1">
    <location>
        <begin position="57"/>
        <end position="68"/>
    </location>
</feature>
<dbReference type="RefSeq" id="WP_346120916.1">
    <property type="nucleotide sequence ID" value="NZ_BAAAXC010000012.1"/>
</dbReference>
<accession>A0ABV5Q7L5</accession>